<sequence length="148" mass="16696">MPIPPFLIALIISTFLRAQLAATAAAELSVELGQPTYNPISNLASLMQTQPTYNHISNLASLLQNQPQSRLSSDAQEYLNAHNNIRHMKGVPPLQWDEKLAQYAQRWADQGVNECNPHHHSGGPYGENNLWEQYDERTPTEVTQVCRY</sequence>
<dbReference type="Pfam" id="PF00188">
    <property type="entry name" value="CAP"/>
    <property type="match status" value="1"/>
</dbReference>
<feature type="signal peptide" evidence="1">
    <location>
        <begin position="1"/>
        <end position="25"/>
    </location>
</feature>
<evidence type="ECO:0000256" key="1">
    <source>
        <dbReference type="SAM" id="SignalP"/>
    </source>
</evidence>
<protein>
    <recommendedName>
        <fullName evidence="2">SCP domain-containing protein</fullName>
    </recommendedName>
</protein>
<dbReference type="EMBL" id="JACTNZ010000005">
    <property type="protein sequence ID" value="KAG5550069.1"/>
    <property type="molecule type" value="Genomic_DNA"/>
</dbReference>
<dbReference type="InterPro" id="IPR035940">
    <property type="entry name" value="CAP_sf"/>
</dbReference>
<dbReference type="Proteomes" id="UP000823749">
    <property type="component" value="Chromosome 5"/>
</dbReference>
<proteinExistence type="predicted"/>
<gene>
    <name evidence="3" type="ORF">RHGRI_015134</name>
</gene>
<keyword evidence="1" id="KW-0732">Signal</keyword>
<reference evidence="3" key="1">
    <citation type="submission" date="2020-08" db="EMBL/GenBank/DDBJ databases">
        <title>Plant Genome Project.</title>
        <authorList>
            <person name="Zhang R.-G."/>
        </authorList>
    </citation>
    <scope>NUCLEOTIDE SEQUENCE</scope>
    <source>
        <strain evidence="3">WSP0</strain>
        <tissue evidence="3">Leaf</tissue>
    </source>
</reference>
<feature type="chain" id="PRO_5043619207" description="SCP domain-containing protein" evidence="1">
    <location>
        <begin position="26"/>
        <end position="148"/>
    </location>
</feature>
<keyword evidence="4" id="KW-1185">Reference proteome</keyword>
<accession>A0AAV6KCN3</accession>
<evidence type="ECO:0000313" key="3">
    <source>
        <dbReference type="EMBL" id="KAG5550069.1"/>
    </source>
</evidence>
<dbReference type="AlphaFoldDB" id="A0AAV6KCN3"/>
<name>A0AAV6KCN3_9ERIC</name>
<feature type="domain" description="SCP" evidence="2">
    <location>
        <begin position="73"/>
        <end position="148"/>
    </location>
</feature>
<evidence type="ECO:0000313" key="4">
    <source>
        <dbReference type="Proteomes" id="UP000823749"/>
    </source>
</evidence>
<dbReference type="SMART" id="SM00198">
    <property type="entry name" value="SCP"/>
    <property type="match status" value="1"/>
</dbReference>
<dbReference type="Gene3D" id="3.40.33.10">
    <property type="entry name" value="CAP"/>
    <property type="match status" value="1"/>
</dbReference>
<dbReference type="InterPro" id="IPR014044">
    <property type="entry name" value="CAP_dom"/>
</dbReference>
<comment type="caution">
    <text evidence="3">The sequence shown here is derived from an EMBL/GenBank/DDBJ whole genome shotgun (WGS) entry which is preliminary data.</text>
</comment>
<dbReference type="InterPro" id="IPR001283">
    <property type="entry name" value="CRISP-related"/>
</dbReference>
<organism evidence="3 4">
    <name type="scientific">Rhododendron griersonianum</name>
    <dbReference type="NCBI Taxonomy" id="479676"/>
    <lineage>
        <taxon>Eukaryota</taxon>
        <taxon>Viridiplantae</taxon>
        <taxon>Streptophyta</taxon>
        <taxon>Embryophyta</taxon>
        <taxon>Tracheophyta</taxon>
        <taxon>Spermatophyta</taxon>
        <taxon>Magnoliopsida</taxon>
        <taxon>eudicotyledons</taxon>
        <taxon>Gunneridae</taxon>
        <taxon>Pentapetalae</taxon>
        <taxon>asterids</taxon>
        <taxon>Ericales</taxon>
        <taxon>Ericaceae</taxon>
        <taxon>Ericoideae</taxon>
        <taxon>Rhodoreae</taxon>
        <taxon>Rhododendron</taxon>
    </lineage>
</organism>
<dbReference type="SUPFAM" id="SSF55797">
    <property type="entry name" value="PR-1-like"/>
    <property type="match status" value="1"/>
</dbReference>
<dbReference type="PANTHER" id="PTHR10334">
    <property type="entry name" value="CYSTEINE-RICH SECRETORY PROTEIN-RELATED"/>
    <property type="match status" value="1"/>
</dbReference>
<evidence type="ECO:0000259" key="2">
    <source>
        <dbReference type="SMART" id="SM00198"/>
    </source>
</evidence>